<name>T1G553_HELRO</name>
<dbReference type="SMART" id="SM00389">
    <property type="entry name" value="HOX"/>
    <property type="match status" value="1"/>
</dbReference>
<dbReference type="RefSeq" id="XP_009021903.1">
    <property type="nucleotide sequence ID" value="XM_009023655.1"/>
</dbReference>
<evidence type="ECO:0000313" key="6">
    <source>
        <dbReference type="EnsemblMetazoa" id="HelroP83426"/>
    </source>
</evidence>
<dbReference type="InterPro" id="IPR050848">
    <property type="entry name" value="Homeobox_TF"/>
</dbReference>
<dbReference type="InterPro" id="IPR009057">
    <property type="entry name" value="Homeodomain-like_sf"/>
</dbReference>
<organism evidence="6 7">
    <name type="scientific">Helobdella robusta</name>
    <name type="common">Californian leech</name>
    <dbReference type="NCBI Taxonomy" id="6412"/>
    <lineage>
        <taxon>Eukaryota</taxon>
        <taxon>Metazoa</taxon>
        <taxon>Spiralia</taxon>
        <taxon>Lophotrochozoa</taxon>
        <taxon>Annelida</taxon>
        <taxon>Clitellata</taxon>
        <taxon>Hirudinea</taxon>
        <taxon>Rhynchobdellida</taxon>
        <taxon>Glossiphoniidae</taxon>
        <taxon>Helobdella</taxon>
    </lineage>
</organism>
<dbReference type="InterPro" id="IPR001356">
    <property type="entry name" value="HD"/>
</dbReference>
<dbReference type="AlphaFoldDB" id="T1G553"/>
<proteinExistence type="predicted"/>
<dbReference type="HOGENOM" id="CLU_049543_10_0_1"/>
<dbReference type="SUPFAM" id="SSF46689">
    <property type="entry name" value="Homeodomain-like"/>
    <property type="match status" value="1"/>
</dbReference>
<evidence type="ECO:0000256" key="3">
    <source>
        <dbReference type="RuleBase" id="RU000682"/>
    </source>
</evidence>
<dbReference type="GO" id="GO:0005634">
    <property type="term" value="C:nucleus"/>
    <property type="evidence" value="ECO:0007669"/>
    <property type="project" value="UniProtKB-SubCell"/>
</dbReference>
<dbReference type="PANTHER" id="PTHR24333:SF5">
    <property type="entry name" value="VENT HOMEOBOX"/>
    <property type="match status" value="1"/>
</dbReference>
<dbReference type="STRING" id="6412.T1G553"/>
<evidence type="ECO:0000313" key="5">
    <source>
        <dbReference type="EMBL" id="ESN99971.1"/>
    </source>
</evidence>
<dbReference type="CTD" id="20216201"/>
<reference evidence="5 7" key="2">
    <citation type="journal article" date="2013" name="Nature">
        <title>Insights into bilaterian evolution from three spiralian genomes.</title>
        <authorList>
            <person name="Simakov O."/>
            <person name="Marletaz F."/>
            <person name="Cho S.J."/>
            <person name="Edsinger-Gonzales E."/>
            <person name="Havlak P."/>
            <person name="Hellsten U."/>
            <person name="Kuo D.H."/>
            <person name="Larsson T."/>
            <person name="Lv J."/>
            <person name="Arendt D."/>
            <person name="Savage R."/>
            <person name="Osoegawa K."/>
            <person name="de Jong P."/>
            <person name="Grimwood J."/>
            <person name="Chapman J.A."/>
            <person name="Shapiro H."/>
            <person name="Aerts A."/>
            <person name="Otillar R.P."/>
            <person name="Terry A.Y."/>
            <person name="Boore J.L."/>
            <person name="Grigoriev I.V."/>
            <person name="Lindberg D.R."/>
            <person name="Seaver E.C."/>
            <person name="Weisblat D.A."/>
            <person name="Putnam N.H."/>
            <person name="Rokhsar D.S."/>
        </authorList>
    </citation>
    <scope>NUCLEOTIDE SEQUENCE</scope>
</reference>
<dbReference type="Gene3D" id="1.10.10.60">
    <property type="entry name" value="Homeodomain-like"/>
    <property type="match status" value="1"/>
</dbReference>
<dbReference type="EMBL" id="KB097026">
    <property type="protein sequence ID" value="ESN99971.1"/>
    <property type="molecule type" value="Genomic_DNA"/>
</dbReference>
<keyword evidence="7" id="KW-1185">Reference proteome</keyword>
<dbReference type="EnsemblMetazoa" id="HelroT83426">
    <property type="protein sequence ID" value="HelroP83426"/>
    <property type="gene ID" value="HelroG83426"/>
</dbReference>
<evidence type="ECO:0000259" key="4">
    <source>
        <dbReference type="PROSITE" id="PS50071"/>
    </source>
</evidence>
<dbReference type="eggNOG" id="KOG0488">
    <property type="taxonomic scope" value="Eukaryota"/>
</dbReference>
<sequence>KKKYRTSFSKVQLEKLESCFENAKYLTVHDRVVLSRNLKLTDNQIKTWYQNRRLARAITLF</sequence>
<reference evidence="7" key="1">
    <citation type="submission" date="2012-12" db="EMBL/GenBank/DDBJ databases">
        <authorList>
            <person name="Hellsten U."/>
            <person name="Grimwood J."/>
            <person name="Chapman J.A."/>
            <person name="Shapiro H."/>
            <person name="Aerts A."/>
            <person name="Otillar R.P."/>
            <person name="Terry A.Y."/>
            <person name="Boore J.L."/>
            <person name="Simakov O."/>
            <person name="Marletaz F."/>
            <person name="Cho S.-J."/>
            <person name="Edsinger-Gonzales E."/>
            <person name="Havlak P."/>
            <person name="Kuo D.-H."/>
            <person name="Larsson T."/>
            <person name="Lv J."/>
            <person name="Arendt D."/>
            <person name="Savage R."/>
            <person name="Osoegawa K."/>
            <person name="de Jong P."/>
            <person name="Lindberg D.R."/>
            <person name="Seaver E.C."/>
            <person name="Weisblat D.A."/>
            <person name="Putnam N.H."/>
            <person name="Grigoriev I.V."/>
            <person name="Rokhsar D.S."/>
        </authorList>
    </citation>
    <scope>NUCLEOTIDE SEQUENCE</scope>
</reference>
<evidence type="ECO:0000256" key="2">
    <source>
        <dbReference type="PROSITE-ProRule" id="PRU00108"/>
    </source>
</evidence>
<dbReference type="OrthoDB" id="6159439at2759"/>
<dbReference type="KEGG" id="hro:HELRODRAFT_83426"/>
<dbReference type="GeneID" id="20216201"/>
<dbReference type="PANTHER" id="PTHR24333">
    <property type="entry name" value="HOMEO BOX HB9 LIKE A-RELATED"/>
    <property type="match status" value="1"/>
</dbReference>
<gene>
    <name evidence="6" type="primary">20216201</name>
    <name evidence="5" type="ORF">HELRODRAFT_83426</name>
</gene>
<keyword evidence="2 3" id="KW-0371">Homeobox</keyword>
<dbReference type="Pfam" id="PF00046">
    <property type="entry name" value="Homeodomain"/>
    <property type="match status" value="1"/>
</dbReference>
<accession>T1G553</accession>
<dbReference type="PROSITE" id="PS50071">
    <property type="entry name" value="HOMEOBOX_2"/>
    <property type="match status" value="1"/>
</dbReference>
<keyword evidence="2 3" id="KW-0238">DNA-binding</keyword>
<keyword evidence="2 3" id="KW-0539">Nucleus</keyword>
<dbReference type="Proteomes" id="UP000015101">
    <property type="component" value="Unassembled WGS sequence"/>
</dbReference>
<evidence type="ECO:0000313" key="7">
    <source>
        <dbReference type="Proteomes" id="UP000015101"/>
    </source>
</evidence>
<dbReference type="GO" id="GO:0003677">
    <property type="term" value="F:DNA binding"/>
    <property type="evidence" value="ECO:0007669"/>
    <property type="project" value="UniProtKB-UniRule"/>
</dbReference>
<dbReference type="EMBL" id="AMQM01005601">
    <property type="status" value="NOT_ANNOTATED_CDS"/>
    <property type="molecule type" value="Genomic_DNA"/>
</dbReference>
<protein>
    <recommendedName>
        <fullName evidence="4">Homeobox domain-containing protein</fullName>
    </recommendedName>
</protein>
<feature type="DNA-binding region" description="Homeobox" evidence="2">
    <location>
        <begin position="3"/>
        <end position="54"/>
    </location>
</feature>
<feature type="domain" description="Homeobox" evidence="4">
    <location>
        <begin position="1"/>
        <end position="53"/>
    </location>
</feature>
<reference evidence="6" key="3">
    <citation type="submission" date="2015-06" db="UniProtKB">
        <authorList>
            <consortium name="EnsemblMetazoa"/>
        </authorList>
    </citation>
    <scope>IDENTIFICATION</scope>
</reference>
<comment type="subcellular location">
    <subcellularLocation>
        <location evidence="1 2 3">Nucleus</location>
    </subcellularLocation>
</comment>
<dbReference type="CDD" id="cd00086">
    <property type="entry name" value="homeodomain"/>
    <property type="match status" value="1"/>
</dbReference>
<evidence type="ECO:0000256" key="1">
    <source>
        <dbReference type="ARBA" id="ARBA00004123"/>
    </source>
</evidence>
<dbReference type="InParanoid" id="T1G553"/>